<protein>
    <submittedName>
        <fullName evidence="2">Uncharacterized protein</fullName>
    </submittedName>
</protein>
<keyword evidence="1" id="KW-1133">Transmembrane helix</keyword>
<comment type="caution">
    <text evidence="2">The sequence shown here is derived from an EMBL/GenBank/DDBJ whole genome shotgun (WGS) entry which is preliminary data.</text>
</comment>
<dbReference type="Proteomes" id="UP001549291">
    <property type="component" value="Unassembled WGS sequence"/>
</dbReference>
<organism evidence="2 3">
    <name type="scientific">Bradyrhizobium japonicum</name>
    <dbReference type="NCBI Taxonomy" id="375"/>
    <lineage>
        <taxon>Bacteria</taxon>
        <taxon>Pseudomonadati</taxon>
        <taxon>Pseudomonadota</taxon>
        <taxon>Alphaproteobacteria</taxon>
        <taxon>Hyphomicrobiales</taxon>
        <taxon>Nitrobacteraceae</taxon>
        <taxon>Bradyrhizobium</taxon>
    </lineage>
</organism>
<proteinExistence type="predicted"/>
<evidence type="ECO:0000313" key="2">
    <source>
        <dbReference type="EMBL" id="MET4719463.1"/>
    </source>
</evidence>
<feature type="transmembrane region" description="Helical" evidence="1">
    <location>
        <begin position="105"/>
        <end position="125"/>
    </location>
</feature>
<evidence type="ECO:0000313" key="3">
    <source>
        <dbReference type="Proteomes" id="UP001549291"/>
    </source>
</evidence>
<keyword evidence="1" id="KW-0812">Transmembrane</keyword>
<keyword evidence="1" id="KW-0472">Membrane</keyword>
<dbReference type="EMBL" id="JBEPTQ010000002">
    <property type="protein sequence ID" value="MET4719463.1"/>
    <property type="molecule type" value="Genomic_DNA"/>
</dbReference>
<gene>
    <name evidence="2" type="ORF">ABIF63_003569</name>
</gene>
<reference evidence="2 3" key="1">
    <citation type="submission" date="2024-06" db="EMBL/GenBank/DDBJ databases">
        <title>Genomic Encyclopedia of Type Strains, Phase V (KMG-V): Genome sequencing to study the core and pangenomes of soil and plant-associated prokaryotes.</title>
        <authorList>
            <person name="Whitman W."/>
        </authorList>
    </citation>
    <scope>NUCLEOTIDE SEQUENCE [LARGE SCALE GENOMIC DNA]</scope>
    <source>
        <strain evidence="2 3">USDA 160</strain>
    </source>
</reference>
<feature type="transmembrane region" description="Helical" evidence="1">
    <location>
        <begin position="141"/>
        <end position="160"/>
    </location>
</feature>
<evidence type="ECO:0000256" key="1">
    <source>
        <dbReference type="SAM" id="Phobius"/>
    </source>
</evidence>
<keyword evidence="3" id="KW-1185">Reference proteome</keyword>
<name>A0ABV2RRA5_BRAJP</name>
<accession>A0ABV2RRA5</accession>
<dbReference type="RefSeq" id="WP_038959999.1">
    <property type="nucleotide sequence ID" value="NZ_JBEPTQ010000002.1"/>
</dbReference>
<sequence>MMDMPQTKRDGKIEMKLRRVSQLLHTLDPSPFRESDLAVEAEEYIVGRALELPKGAPIRILIYLPTAESAQDSKLDIAGAIRNYFDLRSQAVTREMRELFKTGRLSLVIGVTVLSACLLLGWLFAQRVSEGPISRIISERFLIFGWVAIWKPSEIFLYAWPPLRRRRKLYRRLADANVSLHADATLK</sequence>